<dbReference type="InterPro" id="IPR006175">
    <property type="entry name" value="YjgF/YER057c/UK114"/>
</dbReference>
<evidence type="ECO:0000313" key="2">
    <source>
        <dbReference type="EMBL" id="BCT95854.1"/>
    </source>
</evidence>
<dbReference type="Proteomes" id="UP000680514">
    <property type="component" value="Chromosome"/>
</dbReference>
<name>A0ABM7QE85_9GAMM</name>
<evidence type="ECO:0000313" key="3">
    <source>
        <dbReference type="Proteomes" id="UP000680514"/>
    </source>
</evidence>
<dbReference type="EMBL" id="AP024546">
    <property type="protein sequence ID" value="BCT95854.1"/>
    <property type="molecule type" value="Genomic_DNA"/>
</dbReference>
<proteinExistence type="inferred from homology"/>
<sequence>MPRQPIHSEHAPAAIGPYSQAVRKGDTVYLSGQIALDPGTGLLIEGDIDAQARRAFDNLRAVCEAAGGSLDDVVRLGLYLTDLDQFARVNAVMADYFEAPYPARSTIGVASLPRGAAFEVDAIVVLD</sequence>
<dbReference type="NCBIfam" id="TIGR00004">
    <property type="entry name" value="Rid family detoxifying hydrolase"/>
    <property type="match status" value="1"/>
</dbReference>
<dbReference type="Gene3D" id="3.30.1330.40">
    <property type="entry name" value="RutC-like"/>
    <property type="match status" value="1"/>
</dbReference>
<protein>
    <submittedName>
        <fullName evidence="2">Reactive intermediate/imine deaminase</fullName>
    </submittedName>
</protein>
<dbReference type="Pfam" id="PF01042">
    <property type="entry name" value="Ribonuc_L-PSP"/>
    <property type="match status" value="1"/>
</dbReference>
<dbReference type="RefSeq" id="WP_213433551.1">
    <property type="nucleotide sequence ID" value="NZ_AP024546.1"/>
</dbReference>
<comment type="similarity">
    <text evidence="1">Belongs to the RutC family.</text>
</comment>
<evidence type="ECO:0000256" key="1">
    <source>
        <dbReference type="ARBA" id="ARBA00010552"/>
    </source>
</evidence>
<dbReference type="InterPro" id="IPR006056">
    <property type="entry name" value="RidA"/>
</dbReference>
<keyword evidence="3" id="KW-1185">Reference proteome</keyword>
<accession>A0ABM7QE85</accession>
<reference evidence="2 3" key="1">
    <citation type="submission" date="2021-03" db="EMBL/GenBank/DDBJ databases">
        <title>Complete Genome Sequences of Two Lysobacter Strains Isolated from Sea Water (Lysobacter caseinilyticus) and Soil (Lysobacter helvus) in South Korea.</title>
        <authorList>
            <person name="Watanabe Y."/>
            <person name="Arakawa K."/>
        </authorList>
    </citation>
    <scope>NUCLEOTIDE SEQUENCE [LARGE SCALE GENOMIC DNA]</scope>
    <source>
        <strain evidence="2 3">D10</strain>
    </source>
</reference>
<dbReference type="SUPFAM" id="SSF55298">
    <property type="entry name" value="YjgF-like"/>
    <property type="match status" value="1"/>
</dbReference>
<organism evidence="2 3">
    <name type="scientific">Lysobacter helvus</name>
    <dbReference type="NCBI Taxonomy" id="2675059"/>
    <lineage>
        <taxon>Bacteria</taxon>
        <taxon>Pseudomonadati</taxon>
        <taxon>Pseudomonadota</taxon>
        <taxon>Gammaproteobacteria</taxon>
        <taxon>Lysobacterales</taxon>
        <taxon>Lysobacteraceae</taxon>
        <taxon>Lysobacter</taxon>
    </lineage>
</organism>
<dbReference type="PANTHER" id="PTHR11803:SF39">
    <property type="entry name" value="2-IMINOBUTANOATE_2-IMINOPROPANOATE DEAMINASE"/>
    <property type="match status" value="1"/>
</dbReference>
<gene>
    <name evidence="2" type="primary">yjgF</name>
    <name evidence="2" type="ORF">LYSHEL_17250</name>
</gene>
<dbReference type="InterPro" id="IPR035959">
    <property type="entry name" value="RutC-like_sf"/>
</dbReference>
<dbReference type="CDD" id="cd00448">
    <property type="entry name" value="YjgF_YER057c_UK114_family"/>
    <property type="match status" value="1"/>
</dbReference>
<dbReference type="PANTHER" id="PTHR11803">
    <property type="entry name" value="2-IMINOBUTANOATE/2-IMINOPROPANOATE DEAMINASE RIDA"/>
    <property type="match status" value="1"/>
</dbReference>